<dbReference type="OrthoDB" id="5336565at2759"/>
<protein>
    <recommendedName>
        <fullName evidence="2">DUF7924 domain-containing protein</fullName>
    </recommendedName>
</protein>
<organism evidence="3 4">
    <name type="scientific">Verticillium dahliae (strain VdLs.17 / ATCC MYA-4575 / FGSC 10137)</name>
    <name type="common">Verticillium wilt</name>
    <dbReference type="NCBI Taxonomy" id="498257"/>
    <lineage>
        <taxon>Eukaryota</taxon>
        <taxon>Fungi</taxon>
        <taxon>Dikarya</taxon>
        <taxon>Ascomycota</taxon>
        <taxon>Pezizomycotina</taxon>
        <taxon>Sordariomycetes</taxon>
        <taxon>Hypocreomycetidae</taxon>
        <taxon>Glomerellales</taxon>
        <taxon>Plectosphaerellaceae</taxon>
        <taxon>Verticillium</taxon>
    </lineage>
</organism>
<keyword evidence="4" id="KW-1185">Reference proteome</keyword>
<dbReference type="Pfam" id="PF25545">
    <property type="entry name" value="DUF7924"/>
    <property type="match status" value="1"/>
</dbReference>
<dbReference type="Proteomes" id="UP000001611">
    <property type="component" value="Chromosome 3"/>
</dbReference>
<name>G2X149_VERDV</name>
<gene>
    <name evidence="3" type="ORF">VDAG_03978</name>
</gene>
<dbReference type="AlphaFoldDB" id="G2X149"/>
<dbReference type="InterPro" id="IPR057684">
    <property type="entry name" value="DUF7924"/>
</dbReference>
<dbReference type="InParanoid" id="G2X149"/>
<dbReference type="eggNOG" id="ENOG502SJYB">
    <property type="taxonomic scope" value="Eukaryota"/>
</dbReference>
<dbReference type="KEGG" id="vda:VDAG_03978"/>
<evidence type="ECO:0000313" key="4">
    <source>
        <dbReference type="Proteomes" id="UP000001611"/>
    </source>
</evidence>
<feature type="region of interest" description="Disordered" evidence="1">
    <location>
        <begin position="451"/>
        <end position="488"/>
    </location>
</feature>
<feature type="compositionally biased region" description="Polar residues" evidence="1">
    <location>
        <begin position="9"/>
        <end position="18"/>
    </location>
</feature>
<feature type="domain" description="DUF7924" evidence="2">
    <location>
        <begin position="209"/>
        <end position="340"/>
    </location>
</feature>
<evidence type="ECO:0000313" key="3">
    <source>
        <dbReference type="EMBL" id="EGY22540.1"/>
    </source>
</evidence>
<feature type="region of interest" description="Disordered" evidence="1">
    <location>
        <begin position="63"/>
        <end position="130"/>
    </location>
</feature>
<accession>G2X149</accession>
<dbReference type="STRING" id="498257.G2X149"/>
<evidence type="ECO:0000259" key="2">
    <source>
        <dbReference type="Pfam" id="PF25545"/>
    </source>
</evidence>
<proteinExistence type="predicted"/>
<feature type="region of interest" description="Disordered" evidence="1">
    <location>
        <begin position="1"/>
        <end position="34"/>
    </location>
</feature>
<sequence>MAPQKRTRQQAGDLSSESLPRKPPAKRIKTRTWESPPEFWDRLSKIALTHGALRELDRRTELSRTGLPRSRHSLACTTSPFKHPSLPAPDPTPVIMTSRHSSQSGGSRSANPASTQATSATTKSKKSTVYSRNFDQHLTDHGVHATYSSEKPDLQEIRKALETNARAKDEDDVLANVLPTILGPNQASHPSARNTIFGNIKSLTDGTIAPAKPDLYYGASPEELSRSIRNGLEHYIIPSSMHDKPMAPNFFVEVKGPDGSLAVANRRARYNGALGSHAMYSLQNYGEEEPRYDGKAYTFGSIYHGGTLHMYAHHPTAPTTHGGPPGYHITQVDAWAMTGNRDGFVRGATAFRNARDLAKQYRHNFIQAANSRASQQATKAPQGDLAVIAQLDLDKEGSADEFVDCLDYSPSPTPDEPAPGVADIDDCSQASALPELGDTTTSFASSFTSDFAADRSKRQRQPLSPDSKLITRSPPSKSRHPRGTSRISQRSPVFGLHVDEVECMWVETYWLEGPVCFRIEKEEMKTDRKDWTLQIQQDGRFCFRWQGSGRQIIWTKELVAGD</sequence>
<evidence type="ECO:0000256" key="1">
    <source>
        <dbReference type="SAM" id="MobiDB-lite"/>
    </source>
</evidence>
<dbReference type="HOGENOM" id="CLU_023878_2_0_1"/>
<dbReference type="EMBL" id="DS572700">
    <property type="protein sequence ID" value="EGY22540.1"/>
    <property type="molecule type" value="Genomic_DNA"/>
</dbReference>
<feature type="region of interest" description="Disordered" evidence="1">
    <location>
        <begin position="404"/>
        <end position="425"/>
    </location>
</feature>
<reference evidence="3 4" key="1">
    <citation type="submission" date="2008-03" db="EMBL/GenBank/DDBJ databases">
        <title>The Genome Sequence of Verticillium dahliae VdLs.17.</title>
        <authorList>
            <consortium name="The Broad Institute Genome Sequencing Platform"/>
            <person name="Ma L.-J.J."/>
            <person name="Klosterman S.J."/>
            <person name="Subbarao K."/>
            <person name="Dobinson K."/>
            <person name="Veronese P."/>
            <person name="Kang S."/>
            <person name="Gold S.E."/>
            <person name="Young S."/>
            <person name="Jaffe D."/>
            <person name="Gnerre S."/>
            <person name="Berlin A."/>
            <person name="Heiman D."/>
            <person name="Hepburn T."/>
            <person name="Sykes S."/>
            <person name="Alvarado L."/>
            <person name="Kodira C.D."/>
            <person name="Lander E."/>
            <person name="Galagan J."/>
            <person name="Nusbaum C."/>
            <person name="Birren B."/>
        </authorList>
    </citation>
    <scope>NUCLEOTIDE SEQUENCE [LARGE SCALE GENOMIC DNA]</scope>
    <source>
        <strain evidence="4">VdLs.17 / ATCC MYA-4575 / FGSC 10137</strain>
    </source>
</reference>
<feature type="compositionally biased region" description="Low complexity" evidence="1">
    <location>
        <begin position="98"/>
        <end position="122"/>
    </location>
</feature>
<dbReference type="GeneID" id="20705441"/>
<dbReference type="OMA" id="TYRWHRT"/>
<dbReference type="RefSeq" id="XP_009652357.1">
    <property type="nucleotide sequence ID" value="XM_009654062.1"/>
</dbReference>